<protein>
    <submittedName>
        <fullName evidence="2">Uncharacterized protein</fullName>
    </submittedName>
</protein>
<evidence type="ECO:0000313" key="2">
    <source>
        <dbReference type="EMBL" id="CAI5765096.1"/>
    </source>
</evidence>
<evidence type="ECO:0000313" key="3">
    <source>
        <dbReference type="Proteomes" id="UP001178461"/>
    </source>
</evidence>
<feature type="region of interest" description="Disordered" evidence="1">
    <location>
        <begin position="1"/>
        <end position="78"/>
    </location>
</feature>
<feature type="compositionally biased region" description="Basic and acidic residues" evidence="1">
    <location>
        <begin position="7"/>
        <end position="16"/>
    </location>
</feature>
<gene>
    <name evidence="2" type="ORF">PODLI_1B030495</name>
</gene>
<reference evidence="2" key="1">
    <citation type="submission" date="2022-12" db="EMBL/GenBank/DDBJ databases">
        <authorList>
            <person name="Alioto T."/>
            <person name="Alioto T."/>
            <person name="Gomez Garrido J."/>
        </authorList>
    </citation>
    <scope>NUCLEOTIDE SEQUENCE</scope>
</reference>
<name>A0AA35JS45_9SAUR</name>
<feature type="compositionally biased region" description="Basic and acidic residues" evidence="1">
    <location>
        <begin position="25"/>
        <end position="40"/>
    </location>
</feature>
<accession>A0AA35JS45</accession>
<keyword evidence="3" id="KW-1185">Reference proteome</keyword>
<feature type="compositionally biased region" description="Basic and acidic residues" evidence="1">
    <location>
        <begin position="47"/>
        <end position="63"/>
    </location>
</feature>
<evidence type="ECO:0000256" key="1">
    <source>
        <dbReference type="SAM" id="MobiDB-lite"/>
    </source>
</evidence>
<dbReference type="AlphaFoldDB" id="A0AA35JS45"/>
<proteinExistence type="predicted"/>
<organism evidence="2 3">
    <name type="scientific">Podarcis lilfordi</name>
    <name type="common">Lilford's wall lizard</name>
    <dbReference type="NCBI Taxonomy" id="74358"/>
    <lineage>
        <taxon>Eukaryota</taxon>
        <taxon>Metazoa</taxon>
        <taxon>Chordata</taxon>
        <taxon>Craniata</taxon>
        <taxon>Vertebrata</taxon>
        <taxon>Euteleostomi</taxon>
        <taxon>Lepidosauria</taxon>
        <taxon>Squamata</taxon>
        <taxon>Bifurcata</taxon>
        <taxon>Unidentata</taxon>
        <taxon>Episquamata</taxon>
        <taxon>Laterata</taxon>
        <taxon>Lacertibaenia</taxon>
        <taxon>Lacertidae</taxon>
        <taxon>Podarcis</taxon>
    </lineage>
</organism>
<dbReference type="Proteomes" id="UP001178461">
    <property type="component" value="Chromosome 2"/>
</dbReference>
<sequence length="78" mass="8414">MRGAGPRSKDQPEPRTRLAVGSRQPRSEEENEPRGEDEPKPAAGGPDRGREGAAEEASNEKSHPNTPSHLKTDRVGCT</sequence>
<dbReference type="EMBL" id="OX395127">
    <property type="protein sequence ID" value="CAI5765096.1"/>
    <property type="molecule type" value="Genomic_DNA"/>
</dbReference>